<evidence type="ECO:0000313" key="2">
    <source>
        <dbReference type="EMBL" id="UTW06657.1"/>
    </source>
</evidence>
<sequence>MVRLYRPSAFHDRQSRLFGLLRRQGAGFRHQHGLPLNTRQVFAHEALVRGAEGASVRQILIEAALQMCRKLDIRIIAQGIETQGELNTLRETGSCCRASCSPDPPSSPCRRSTSPTDR</sequence>
<feature type="compositionally biased region" description="Low complexity" evidence="1">
    <location>
        <begin position="108"/>
        <end position="118"/>
    </location>
</feature>
<protein>
    <submittedName>
        <fullName evidence="2">EAL domain-containing protein</fullName>
    </submittedName>
</protein>
<evidence type="ECO:0000256" key="1">
    <source>
        <dbReference type="SAM" id="MobiDB-lite"/>
    </source>
</evidence>
<reference evidence="2" key="1">
    <citation type="submission" date="2021-04" db="EMBL/GenBank/DDBJ databases">
        <title>Oceanospirillales bacteria with DddD are important DMSP degraders in coastal seawater.</title>
        <authorList>
            <person name="Liu J."/>
        </authorList>
    </citation>
    <scope>NUCLEOTIDE SEQUENCE</scope>
    <source>
        <strain evidence="2">D13-4</strain>
    </source>
</reference>
<gene>
    <name evidence="2" type="ORF">KDW96_15980</name>
</gene>
<dbReference type="SUPFAM" id="SSF141868">
    <property type="entry name" value="EAL domain-like"/>
    <property type="match status" value="1"/>
</dbReference>
<accession>A0ABY5H2X6</accession>
<dbReference type="EMBL" id="CP073346">
    <property type="protein sequence ID" value="UTW06657.1"/>
    <property type="molecule type" value="Genomic_DNA"/>
</dbReference>
<dbReference type="Gene3D" id="3.20.20.450">
    <property type="entry name" value="EAL domain"/>
    <property type="match status" value="1"/>
</dbReference>
<name>A0ABY5H2X6_9PSED</name>
<keyword evidence="3" id="KW-1185">Reference proteome</keyword>
<proteinExistence type="predicted"/>
<dbReference type="Proteomes" id="UP001059672">
    <property type="component" value="Chromosome"/>
</dbReference>
<feature type="region of interest" description="Disordered" evidence="1">
    <location>
        <begin position="96"/>
        <end position="118"/>
    </location>
</feature>
<evidence type="ECO:0000313" key="3">
    <source>
        <dbReference type="Proteomes" id="UP001059672"/>
    </source>
</evidence>
<dbReference type="InterPro" id="IPR035919">
    <property type="entry name" value="EAL_sf"/>
</dbReference>
<organism evidence="2 3">
    <name type="scientific">Pseudomonas benzenivorans</name>
    <dbReference type="NCBI Taxonomy" id="556533"/>
    <lineage>
        <taxon>Bacteria</taxon>
        <taxon>Pseudomonadati</taxon>
        <taxon>Pseudomonadota</taxon>
        <taxon>Gammaproteobacteria</taxon>
        <taxon>Pseudomonadales</taxon>
        <taxon>Pseudomonadaceae</taxon>
        <taxon>Pseudomonas</taxon>
    </lineage>
</organism>